<reference evidence="1 2" key="1">
    <citation type="submission" date="2020-09" db="EMBL/GenBank/DDBJ databases">
        <title>Draft Genome Sequences of Oil-Oxidizing Bacteria Halomonas titanicae, Marinobacter lutaoensis, and Virgibacillus halodenitrificans Isolated from Highly Saline Environments.</title>
        <authorList>
            <person name="Grouzdev D.S."/>
            <person name="Sokolova D.S."/>
            <person name="Semenova E.M."/>
            <person name="Borzenkov I.A."/>
            <person name="Bidzhieva S.K."/>
            <person name="Poltaraus A.B."/>
            <person name="Nazina T.N."/>
        </authorList>
    </citation>
    <scope>NUCLEOTIDE SEQUENCE [LARGE SCALE GENOMIC DNA]</scope>
    <source>
        <strain evidence="1 2">VKM B-3472D</strain>
    </source>
</reference>
<proteinExistence type="predicted"/>
<dbReference type="Proteomes" id="UP000621631">
    <property type="component" value="Unassembled WGS sequence"/>
</dbReference>
<gene>
    <name evidence="1" type="ORF">IC602_05535</name>
</gene>
<sequence>MITMIQMKVGPWVIETDVNLTKNFYNNYHVITKDCSCDYCANYILACAKFPPEIKNFFDSLGIDPCKEGEISHYIENKDGTHLYSAFYHIIGRVITKPQVWELPNNEISIFSLAGYEIGFSEDLDLVPEGFPTPTIQVEIEMTIPWLLS</sequence>
<name>A0ABR7VMK7_VIRHA</name>
<organism evidence="1 2">
    <name type="scientific">Virgibacillus halodenitrificans</name>
    <name type="common">Bacillus halodenitrificans</name>
    <dbReference type="NCBI Taxonomy" id="1482"/>
    <lineage>
        <taxon>Bacteria</taxon>
        <taxon>Bacillati</taxon>
        <taxon>Bacillota</taxon>
        <taxon>Bacilli</taxon>
        <taxon>Bacillales</taxon>
        <taxon>Bacillaceae</taxon>
        <taxon>Virgibacillus</taxon>
    </lineage>
</organism>
<dbReference type="RefSeq" id="WP_121615412.1">
    <property type="nucleotide sequence ID" value="NZ_CP033049.1"/>
</dbReference>
<evidence type="ECO:0000313" key="1">
    <source>
        <dbReference type="EMBL" id="MBD1222063.1"/>
    </source>
</evidence>
<accession>A0ABR7VMK7</accession>
<evidence type="ECO:0000313" key="2">
    <source>
        <dbReference type="Proteomes" id="UP000621631"/>
    </source>
</evidence>
<comment type="caution">
    <text evidence="1">The sequence shown here is derived from an EMBL/GenBank/DDBJ whole genome shotgun (WGS) entry which is preliminary data.</text>
</comment>
<keyword evidence="2" id="KW-1185">Reference proteome</keyword>
<dbReference type="EMBL" id="JACWEZ010000002">
    <property type="protein sequence ID" value="MBD1222063.1"/>
    <property type="molecule type" value="Genomic_DNA"/>
</dbReference>
<protein>
    <submittedName>
        <fullName evidence="1">Uncharacterized protein</fullName>
    </submittedName>
</protein>